<dbReference type="RefSeq" id="WP_104982476.1">
    <property type="nucleotide sequence ID" value="NZ_CP012673.1"/>
</dbReference>
<dbReference type="InterPro" id="IPR000620">
    <property type="entry name" value="EamA_dom"/>
</dbReference>
<evidence type="ECO:0000256" key="5">
    <source>
        <dbReference type="SAM" id="Phobius"/>
    </source>
</evidence>
<feature type="transmembrane region" description="Helical" evidence="5">
    <location>
        <begin position="242"/>
        <end position="261"/>
    </location>
</feature>
<keyword evidence="4 5" id="KW-0472">Membrane</keyword>
<evidence type="ECO:0000256" key="4">
    <source>
        <dbReference type="ARBA" id="ARBA00023136"/>
    </source>
</evidence>
<feature type="transmembrane region" description="Helical" evidence="5">
    <location>
        <begin position="183"/>
        <end position="204"/>
    </location>
</feature>
<keyword evidence="2 5" id="KW-0812">Transmembrane</keyword>
<dbReference type="OrthoDB" id="9814731at2"/>
<organism evidence="7 8">
    <name type="scientific">Sorangium cellulosum</name>
    <name type="common">Polyangium cellulosum</name>
    <dbReference type="NCBI Taxonomy" id="56"/>
    <lineage>
        <taxon>Bacteria</taxon>
        <taxon>Pseudomonadati</taxon>
        <taxon>Myxococcota</taxon>
        <taxon>Polyangia</taxon>
        <taxon>Polyangiales</taxon>
        <taxon>Polyangiaceae</taxon>
        <taxon>Sorangium</taxon>
    </lineage>
</organism>
<sequence>MRPVSTSSSSQGAVAAHPPGASAIVLAEERDGPAIRPLAGVLWMVLAQALFAAMNVLARLSSARAPWPEVAASRTLIGAATALGVALARRAPLTMHRGDRRLAWARSLCGTGAMLCVFYTLGAPQIALGDTVTLGATSPIFVAILAPRLLGERSSPGLWVAMLLAFAGVALIAAPKLAIAGDVALIATLGATFSAFAMIWLRKIGAGARRASPESIALHFSLVASAVMIALSIPGFRSPDALGLVLLVATGLAGGLAQLAMTRAYALDSAARIGAIGYVGVVLSHVLAAVWLGEIPSAAQLLGAALVMAAGLWLAAQALREARRRAR</sequence>
<dbReference type="GO" id="GO:0016020">
    <property type="term" value="C:membrane"/>
    <property type="evidence" value="ECO:0007669"/>
    <property type="project" value="UniProtKB-SubCell"/>
</dbReference>
<dbReference type="EMBL" id="CP012673">
    <property type="protein sequence ID" value="AUX43862.1"/>
    <property type="molecule type" value="Genomic_DNA"/>
</dbReference>
<name>A0A2L0EX28_SORCE</name>
<feature type="transmembrane region" description="Helical" evidence="5">
    <location>
        <begin position="103"/>
        <end position="121"/>
    </location>
</feature>
<evidence type="ECO:0000313" key="8">
    <source>
        <dbReference type="Proteomes" id="UP000238348"/>
    </source>
</evidence>
<feature type="transmembrane region" description="Helical" evidence="5">
    <location>
        <begin position="38"/>
        <end position="58"/>
    </location>
</feature>
<dbReference type="Pfam" id="PF00892">
    <property type="entry name" value="EamA"/>
    <property type="match status" value="2"/>
</dbReference>
<dbReference type="PANTHER" id="PTHR22911">
    <property type="entry name" value="ACYL-MALONYL CONDENSING ENZYME-RELATED"/>
    <property type="match status" value="1"/>
</dbReference>
<protein>
    <submittedName>
        <fullName evidence="7">DMT family permease</fullName>
    </submittedName>
</protein>
<dbReference type="InterPro" id="IPR037185">
    <property type="entry name" value="EmrE-like"/>
</dbReference>
<feature type="domain" description="EamA" evidence="6">
    <location>
        <begin position="185"/>
        <end position="310"/>
    </location>
</feature>
<dbReference type="PANTHER" id="PTHR22911:SF6">
    <property type="entry name" value="SOLUTE CARRIER FAMILY 35 MEMBER G1"/>
    <property type="match status" value="1"/>
</dbReference>
<evidence type="ECO:0000256" key="1">
    <source>
        <dbReference type="ARBA" id="ARBA00004141"/>
    </source>
</evidence>
<feature type="transmembrane region" description="Helical" evidence="5">
    <location>
        <begin position="273"/>
        <end position="292"/>
    </location>
</feature>
<proteinExistence type="predicted"/>
<reference evidence="7 8" key="1">
    <citation type="submission" date="2015-09" db="EMBL/GenBank/DDBJ databases">
        <title>Sorangium comparison.</title>
        <authorList>
            <person name="Zaburannyi N."/>
            <person name="Bunk B."/>
            <person name="Overmann J."/>
            <person name="Mueller R."/>
        </authorList>
    </citation>
    <scope>NUCLEOTIDE SEQUENCE [LARGE SCALE GENOMIC DNA]</scope>
    <source>
        <strain evidence="7 8">So ce26</strain>
    </source>
</reference>
<feature type="transmembrane region" description="Helical" evidence="5">
    <location>
        <begin position="158"/>
        <end position="177"/>
    </location>
</feature>
<feature type="transmembrane region" description="Helical" evidence="5">
    <location>
        <begin position="216"/>
        <end position="236"/>
    </location>
</feature>
<feature type="transmembrane region" description="Helical" evidence="5">
    <location>
        <begin position="298"/>
        <end position="319"/>
    </location>
</feature>
<keyword evidence="3 5" id="KW-1133">Transmembrane helix</keyword>
<evidence type="ECO:0000313" key="7">
    <source>
        <dbReference type="EMBL" id="AUX43862.1"/>
    </source>
</evidence>
<dbReference type="SUPFAM" id="SSF103481">
    <property type="entry name" value="Multidrug resistance efflux transporter EmrE"/>
    <property type="match status" value="2"/>
</dbReference>
<dbReference type="AlphaFoldDB" id="A0A2L0EX28"/>
<evidence type="ECO:0000256" key="2">
    <source>
        <dbReference type="ARBA" id="ARBA00022692"/>
    </source>
</evidence>
<feature type="domain" description="EamA" evidence="6">
    <location>
        <begin position="39"/>
        <end position="173"/>
    </location>
</feature>
<evidence type="ECO:0000259" key="6">
    <source>
        <dbReference type="Pfam" id="PF00892"/>
    </source>
</evidence>
<accession>A0A2L0EX28</accession>
<gene>
    <name evidence="7" type="ORF">SOCE26_053180</name>
</gene>
<feature type="transmembrane region" description="Helical" evidence="5">
    <location>
        <begin position="127"/>
        <end position="146"/>
    </location>
</feature>
<evidence type="ECO:0000256" key="3">
    <source>
        <dbReference type="ARBA" id="ARBA00022989"/>
    </source>
</evidence>
<feature type="transmembrane region" description="Helical" evidence="5">
    <location>
        <begin position="70"/>
        <end position="91"/>
    </location>
</feature>
<dbReference type="Proteomes" id="UP000238348">
    <property type="component" value="Chromosome"/>
</dbReference>
<comment type="subcellular location">
    <subcellularLocation>
        <location evidence="1">Membrane</location>
        <topology evidence="1">Multi-pass membrane protein</topology>
    </subcellularLocation>
</comment>